<gene>
    <name evidence="8" type="ORF">KAK03_22040</name>
</gene>
<feature type="domain" description="OmpA-like" evidence="7">
    <location>
        <begin position="171"/>
        <end position="286"/>
    </location>
</feature>
<feature type="chain" id="PRO_5037943384" evidence="6">
    <location>
        <begin position="21"/>
        <end position="286"/>
    </location>
</feature>
<name>A0A940YGZ6_9BURK</name>
<dbReference type="Pfam" id="PF00691">
    <property type="entry name" value="OmpA"/>
    <property type="match status" value="1"/>
</dbReference>
<evidence type="ECO:0000256" key="1">
    <source>
        <dbReference type="ARBA" id="ARBA00004442"/>
    </source>
</evidence>
<dbReference type="EMBL" id="JAGQDD010000024">
    <property type="protein sequence ID" value="MBQ0933161.1"/>
    <property type="molecule type" value="Genomic_DNA"/>
</dbReference>
<evidence type="ECO:0000256" key="5">
    <source>
        <dbReference type="SAM" id="MobiDB-lite"/>
    </source>
</evidence>
<comment type="subcellular location">
    <subcellularLocation>
        <location evidence="1">Cell outer membrane</location>
    </subcellularLocation>
</comment>
<keyword evidence="9" id="KW-1185">Reference proteome</keyword>
<evidence type="ECO:0000313" key="8">
    <source>
        <dbReference type="EMBL" id="MBQ0933161.1"/>
    </source>
</evidence>
<keyword evidence="6" id="KW-0732">Signal</keyword>
<organism evidence="8 9">
    <name type="scientific">Ideonella alba</name>
    <dbReference type="NCBI Taxonomy" id="2824118"/>
    <lineage>
        <taxon>Bacteria</taxon>
        <taxon>Pseudomonadati</taxon>
        <taxon>Pseudomonadota</taxon>
        <taxon>Betaproteobacteria</taxon>
        <taxon>Burkholderiales</taxon>
        <taxon>Sphaerotilaceae</taxon>
        <taxon>Ideonella</taxon>
    </lineage>
</organism>
<sequence length="286" mass="31094">MFRLLLWLLWAAFAASTAHAAASPEPSDHPLLSRIPGFEVHSKTGPRFDVVKIEDFSIAGQIGKNSQAFQAEGKVTFIDYNDDKETTSPAFIYRNYLSAAKSLGGVQLNSNFGPTSRDVQGGHHIFQIPSKSVAEPTYVLLRINGSRRYSLTFIEPSPMVQQVTVGKLAQEMADQGFATIRLNFATGSAEVPPDAAQTLQTIVQWLKQTPSLRLSIEGHTDNVGQAADNKRLSQARAEAVSKALQAQGVAANRLSAKGWGQEQPIADNRAEAGRAQNRRVELVKAP</sequence>
<dbReference type="InterPro" id="IPR006690">
    <property type="entry name" value="OMPA-like_CS"/>
</dbReference>
<keyword evidence="2 4" id="KW-0472">Membrane</keyword>
<dbReference type="Gene3D" id="3.30.1330.60">
    <property type="entry name" value="OmpA-like domain"/>
    <property type="match status" value="1"/>
</dbReference>
<protein>
    <submittedName>
        <fullName evidence="8">OmpA family protein</fullName>
    </submittedName>
</protein>
<evidence type="ECO:0000313" key="9">
    <source>
        <dbReference type="Proteomes" id="UP000676246"/>
    </source>
</evidence>
<dbReference type="InterPro" id="IPR036737">
    <property type="entry name" value="OmpA-like_sf"/>
</dbReference>
<dbReference type="InterPro" id="IPR006665">
    <property type="entry name" value="OmpA-like"/>
</dbReference>
<keyword evidence="3" id="KW-0998">Cell outer membrane</keyword>
<dbReference type="SUPFAM" id="SSF103088">
    <property type="entry name" value="OmpA-like"/>
    <property type="match status" value="1"/>
</dbReference>
<comment type="caution">
    <text evidence="8">The sequence shown here is derived from an EMBL/GenBank/DDBJ whole genome shotgun (WGS) entry which is preliminary data.</text>
</comment>
<feature type="compositionally biased region" description="Basic and acidic residues" evidence="5">
    <location>
        <begin position="268"/>
        <end position="286"/>
    </location>
</feature>
<dbReference type="Proteomes" id="UP000676246">
    <property type="component" value="Unassembled WGS sequence"/>
</dbReference>
<dbReference type="PRINTS" id="PR01021">
    <property type="entry name" value="OMPADOMAIN"/>
</dbReference>
<evidence type="ECO:0000256" key="4">
    <source>
        <dbReference type="PROSITE-ProRule" id="PRU00473"/>
    </source>
</evidence>
<evidence type="ECO:0000259" key="7">
    <source>
        <dbReference type="PROSITE" id="PS51123"/>
    </source>
</evidence>
<dbReference type="PANTHER" id="PTHR30329:SF21">
    <property type="entry name" value="LIPOPROTEIN YIAD-RELATED"/>
    <property type="match status" value="1"/>
</dbReference>
<reference evidence="8 9" key="1">
    <citation type="submission" date="2021-04" db="EMBL/GenBank/DDBJ databases">
        <title>The genome sequence of Ideonella sp. 3Y2.</title>
        <authorList>
            <person name="Liu Y."/>
        </authorList>
    </citation>
    <scope>NUCLEOTIDE SEQUENCE [LARGE SCALE GENOMIC DNA]</scope>
    <source>
        <strain evidence="8 9">3Y2</strain>
    </source>
</reference>
<dbReference type="GO" id="GO:0009279">
    <property type="term" value="C:cell outer membrane"/>
    <property type="evidence" value="ECO:0007669"/>
    <property type="project" value="UniProtKB-SubCell"/>
</dbReference>
<dbReference type="AlphaFoldDB" id="A0A940YGZ6"/>
<dbReference type="InterPro" id="IPR050330">
    <property type="entry name" value="Bact_OuterMem_StrucFunc"/>
</dbReference>
<dbReference type="PROSITE" id="PS01068">
    <property type="entry name" value="OMPA_1"/>
    <property type="match status" value="1"/>
</dbReference>
<evidence type="ECO:0000256" key="3">
    <source>
        <dbReference type="ARBA" id="ARBA00023237"/>
    </source>
</evidence>
<dbReference type="PANTHER" id="PTHR30329">
    <property type="entry name" value="STATOR ELEMENT OF FLAGELLAR MOTOR COMPLEX"/>
    <property type="match status" value="1"/>
</dbReference>
<feature type="signal peptide" evidence="6">
    <location>
        <begin position="1"/>
        <end position="20"/>
    </location>
</feature>
<dbReference type="RefSeq" id="WP_210856828.1">
    <property type="nucleotide sequence ID" value="NZ_JAGQDD010000024.1"/>
</dbReference>
<dbReference type="CDD" id="cd07185">
    <property type="entry name" value="OmpA_C-like"/>
    <property type="match status" value="1"/>
</dbReference>
<dbReference type="PROSITE" id="PS51123">
    <property type="entry name" value="OMPA_2"/>
    <property type="match status" value="1"/>
</dbReference>
<evidence type="ECO:0000256" key="6">
    <source>
        <dbReference type="SAM" id="SignalP"/>
    </source>
</evidence>
<dbReference type="InterPro" id="IPR006664">
    <property type="entry name" value="OMP_bac"/>
</dbReference>
<dbReference type="PRINTS" id="PR01023">
    <property type="entry name" value="NAFLGMOTY"/>
</dbReference>
<feature type="region of interest" description="Disordered" evidence="5">
    <location>
        <begin position="255"/>
        <end position="286"/>
    </location>
</feature>
<proteinExistence type="predicted"/>
<accession>A0A940YGZ6</accession>
<evidence type="ECO:0000256" key="2">
    <source>
        <dbReference type="ARBA" id="ARBA00023136"/>
    </source>
</evidence>